<dbReference type="Gene3D" id="3.40.630.30">
    <property type="match status" value="1"/>
</dbReference>
<dbReference type="PANTHER" id="PTHR13947:SF37">
    <property type="entry name" value="LD18367P"/>
    <property type="match status" value="1"/>
</dbReference>
<evidence type="ECO:0000256" key="1">
    <source>
        <dbReference type="ARBA" id="ARBA00022679"/>
    </source>
</evidence>
<dbReference type="EMBL" id="AZFQ01000055">
    <property type="protein sequence ID" value="KRL96841.1"/>
    <property type="molecule type" value="Genomic_DNA"/>
</dbReference>
<dbReference type="PROSITE" id="PS51186">
    <property type="entry name" value="GNAT"/>
    <property type="match status" value="1"/>
</dbReference>
<evidence type="ECO:0000259" key="2">
    <source>
        <dbReference type="PROSITE" id="PS51186"/>
    </source>
</evidence>
<proteinExistence type="predicted"/>
<dbReference type="InterPro" id="IPR050769">
    <property type="entry name" value="NAT_camello-type"/>
</dbReference>
<organism evidence="3 4">
    <name type="scientific">Liquorilactobacillus satsumensis DSM 16230 = JCM 12392</name>
    <dbReference type="NCBI Taxonomy" id="1423801"/>
    <lineage>
        <taxon>Bacteria</taxon>
        <taxon>Bacillati</taxon>
        <taxon>Bacillota</taxon>
        <taxon>Bacilli</taxon>
        <taxon>Lactobacillales</taxon>
        <taxon>Lactobacillaceae</taxon>
        <taxon>Liquorilactobacillus</taxon>
    </lineage>
</organism>
<dbReference type="InterPro" id="IPR000182">
    <property type="entry name" value="GNAT_dom"/>
</dbReference>
<dbReference type="Proteomes" id="UP000051166">
    <property type="component" value="Unassembled WGS sequence"/>
</dbReference>
<dbReference type="CDD" id="cd04301">
    <property type="entry name" value="NAT_SF"/>
    <property type="match status" value="1"/>
</dbReference>
<name>A0A0R1UUG1_9LACO</name>
<dbReference type="SUPFAM" id="SSF55729">
    <property type="entry name" value="Acyl-CoA N-acyltransferases (Nat)"/>
    <property type="match status" value="1"/>
</dbReference>
<dbReference type="Pfam" id="PF00583">
    <property type="entry name" value="Acetyltransf_1"/>
    <property type="match status" value="1"/>
</dbReference>
<dbReference type="PATRIC" id="fig|1423801.4.peg.2173"/>
<dbReference type="STRING" id="1423801.FD50_GL002126"/>
<dbReference type="GO" id="GO:0008080">
    <property type="term" value="F:N-acetyltransferase activity"/>
    <property type="evidence" value="ECO:0007669"/>
    <property type="project" value="InterPro"/>
</dbReference>
<gene>
    <name evidence="3" type="ORF">FD50_GL002126</name>
</gene>
<evidence type="ECO:0000313" key="3">
    <source>
        <dbReference type="EMBL" id="KRL96841.1"/>
    </source>
</evidence>
<evidence type="ECO:0000313" key="4">
    <source>
        <dbReference type="Proteomes" id="UP000051166"/>
    </source>
</evidence>
<accession>A0A0R1UUG1</accession>
<protein>
    <submittedName>
        <fullName evidence="3">Acetyltransferase</fullName>
    </submittedName>
</protein>
<dbReference type="AlphaFoldDB" id="A0A0R1UUG1"/>
<dbReference type="InterPro" id="IPR016181">
    <property type="entry name" value="Acyl_CoA_acyltransferase"/>
</dbReference>
<feature type="domain" description="N-acetyltransferase" evidence="2">
    <location>
        <begin position="19"/>
        <end position="176"/>
    </location>
</feature>
<keyword evidence="1 3" id="KW-0808">Transferase</keyword>
<sequence length="183" mass="20461">MDLVNFISIRLQEGLLIMLKIREITHADNADVKKIIQDSLKTLGLAIKGTAYFDPQLGQLYEFYRDLENAQYWVVELAGKIVGGIGIAPFNQELGICELQKLYLVPAVQGLGISKKLMETALTFARSRYTSCYLETTHNLKAACNLYEKFGFKLLTAPIAGSAHCAMDAWYLKSLRSPSDSNF</sequence>
<comment type="caution">
    <text evidence="3">The sequence shown here is derived from an EMBL/GenBank/DDBJ whole genome shotgun (WGS) entry which is preliminary data.</text>
</comment>
<reference evidence="3 4" key="1">
    <citation type="journal article" date="2015" name="Genome Announc.">
        <title>Expanding the biotechnology potential of lactobacilli through comparative genomics of 213 strains and associated genera.</title>
        <authorList>
            <person name="Sun Z."/>
            <person name="Harris H.M."/>
            <person name="McCann A."/>
            <person name="Guo C."/>
            <person name="Argimon S."/>
            <person name="Zhang W."/>
            <person name="Yang X."/>
            <person name="Jeffery I.B."/>
            <person name="Cooney J.C."/>
            <person name="Kagawa T.F."/>
            <person name="Liu W."/>
            <person name="Song Y."/>
            <person name="Salvetti E."/>
            <person name="Wrobel A."/>
            <person name="Rasinkangas P."/>
            <person name="Parkhill J."/>
            <person name="Rea M.C."/>
            <person name="O'Sullivan O."/>
            <person name="Ritari J."/>
            <person name="Douillard F.P."/>
            <person name="Paul Ross R."/>
            <person name="Yang R."/>
            <person name="Briner A.E."/>
            <person name="Felis G.E."/>
            <person name="de Vos W.M."/>
            <person name="Barrangou R."/>
            <person name="Klaenhammer T.R."/>
            <person name="Caufield P.W."/>
            <person name="Cui Y."/>
            <person name="Zhang H."/>
            <person name="O'Toole P.W."/>
        </authorList>
    </citation>
    <scope>NUCLEOTIDE SEQUENCE [LARGE SCALE GENOMIC DNA]</scope>
    <source>
        <strain evidence="3 4">DSM 16230</strain>
    </source>
</reference>
<dbReference type="PANTHER" id="PTHR13947">
    <property type="entry name" value="GNAT FAMILY N-ACETYLTRANSFERASE"/>
    <property type="match status" value="1"/>
</dbReference>
<keyword evidence="4" id="KW-1185">Reference proteome</keyword>